<dbReference type="SMART" id="SM00530">
    <property type="entry name" value="HTH_XRE"/>
    <property type="match status" value="1"/>
</dbReference>
<dbReference type="Pfam" id="PF13560">
    <property type="entry name" value="HTH_31"/>
    <property type="match status" value="1"/>
</dbReference>
<reference evidence="2" key="2">
    <citation type="submission" date="2020-11" db="EMBL/GenBank/DDBJ databases">
        <title>Description of novel Gluconobacter species.</title>
        <authorList>
            <person name="Cleenwerck I."/>
            <person name="Cnockaert M."/>
            <person name="Borremans W."/>
            <person name="Wieme A.D."/>
            <person name="De Vuyst L."/>
            <person name="Vandamme P."/>
        </authorList>
    </citation>
    <scope>NUCLEOTIDE SEQUENCE</scope>
    <source>
        <strain evidence="2">R71697</strain>
    </source>
</reference>
<sequence length="265" mass="30156">MPTDRRQTLGQFLRTQREKLSPSQAGLLVVPHRRRTPGLRREEAAQLCGISTTWYTWLEQGRDVTCSPASLSRIATALQMSTTERRYLFTLAELRDSHQITSSVATPNALLNLPEQIKSPAYLLDPLWNVLSANDPAKALFTGWMDSPEPNQLRYVFLNPEAKTFLTNWPDRSRRLLAEFRADTAHLARTTAFQALTSALQAESQEFLHFWQDQRVLPREGGQRSFKHPVRGVLNYEQITLTPAEHTGYKLVILTPTSIEQTRAS</sequence>
<dbReference type="EMBL" id="JABCQN010000002">
    <property type="protein sequence ID" value="MBF0870158.1"/>
    <property type="molecule type" value="Genomic_DNA"/>
</dbReference>
<accession>A0A9Q2FJL1</accession>
<dbReference type="CDD" id="cd00093">
    <property type="entry name" value="HTH_XRE"/>
    <property type="match status" value="1"/>
</dbReference>
<evidence type="ECO:0000259" key="1">
    <source>
        <dbReference type="SMART" id="SM00530"/>
    </source>
</evidence>
<name>A0A9Q2FJL1_GLUJA</name>
<dbReference type="AlphaFoldDB" id="A0A9Q2FJL1"/>
<dbReference type="GO" id="GO:0003677">
    <property type="term" value="F:DNA binding"/>
    <property type="evidence" value="ECO:0007669"/>
    <property type="project" value="InterPro"/>
</dbReference>
<dbReference type="Gene3D" id="3.30.450.180">
    <property type="match status" value="1"/>
</dbReference>
<reference evidence="2" key="1">
    <citation type="submission" date="2020-04" db="EMBL/GenBank/DDBJ databases">
        <authorList>
            <person name="Sombolestani A."/>
        </authorList>
    </citation>
    <scope>NUCLEOTIDE SEQUENCE</scope>
    <source>
        <strain evidence="2">R71697</strain>
    </source>
</reference>
<dbReference type="RefSeq" id="WP_194257602.1">
    <property type="nucleotide sequence ID" value="NZ_JABCQN010000002.1"/>
</dbReference>
<dbReference type="GeneID" id="81473983"/>
<dbReference type="InterPro" id="IPR041413">
    <property type="entry name" value="MLTR_LBD"/>
</dbReference>
<comment type="caution">
    <text evidence="2">The sequence shown here is derived from an EMBL/GenBank/DDBJ whole genome shotgun (WGS) entry which is preliminary data.</text>
</comment>
<protein>
    <submittedName>
        <fullName evidence="2">Helix-turn-helix domain-containing protein</fullName>
    </submittedName>
</protein>
<feature type="domain" description="HTH cro/C1-type" evidence="1">
    <location>
        <begin position="12"/>
        <end position="85"/>
    </location>
</feature>
<evidence type="ECO:0000313" key="3">
    <source>
        <dbReference type="Proteomes" id="UP000661006"/>
    </source>
</evidence>
<gene>
    <name evidence="2" type="ORF">HKD32_04690</name>
</gene>
<dbReference type="Proteomes" id="UP000661006">
    <property type="component" value="Unassembled WGS sequence"/>
</dbReference>
<evidence type="ECO:0000313" key="2">
    <source>
        <dbReference type="EMBL" id="MBF0870158.1"/>
    </source>
</evidence>
<dbReference type="InterPro" id="IPR010982">
    <property type="entry name" value="Lambda_DNA-bd_dom_sf"/>
</dbReference>
<dbReference type="PANTHER" id="PTHR35010:SF2">
    <property type="entry name" value="BLL4672 PROTEIN"/>
    <property type="match status" value="1"/>
</dbReference>
<dbReference type="Gene3D" id="1.10.260.40">
    <property type="entry name" value="lambda repressor-like DNA-binding domains"/>
    <property type="match status" value="1"/>
</dbReference>
<organism evidence="2 3">
    <name type="scientific">Gluconobacter japonicus</name>
    <dbReference type="NCBI Taxonomy" id="376620"/>
    <lineage>
        <taxon>Bacteria</taxon>
        <taxon>Pseudomonadati</taxon>
        <taxon>Pseudomonadota</taxon>
        <taxon>Alphaproteobacteria</taxon>
        <taxon>Acetobacterales</taxon>
        <taxon>Acetobacteraceae</taxon>
        <taxon>Gluconobacter</taxon>
    </lineage>
</organism>
<dbReference type="InterPro" id="IPR001387">
    <property type="entry name" value="Cro/C1-type_HTH"/>
</dbReference>
<proteinExistence type="predicted"/>
<dbReference type="SUPFAM" id="SSF47413">
    <property type="entry name" value="lambda repressor-like DNA-binding domains"/>
    <property type="match status" value="1"/>
</dbReference>
<dbReference type="Pfam" id="PF17765">
    <property type="entry name" value="MLTR_LBD"/>
    <property type="match status" value="1"/>
</dbReference>
<dbReference type="PANTHER" id="PTHR35010">
    <property type="entry name" value="BLL4672 PROTEIN-RELATED"/>
    <property type="match status" value="1"/>
</dbReference>